<reference evidence="4" key="3">
    <citation type="submission" date="2016-07" db="EMBL/GenBank/DDBJ databases">
        <title>Evolution of pathogenesis and genome organization in the Tremellales.</title>
        <authorList>
            <person name="Cuomo C."/>
            <person name="Litvintseva A."/>
            <person name="Heitman J."/>
            <person name="Chen Y."/>
            <person name="Sun S."/>
            <person name="Springer D."/>
            <person name="Dromer F."/>
            <person name="Young S."/>
            <person name="Zeng Q."/>
            <person name="Chapman S."/>
            <person name="Gujja S."/>
            <person name="Saif S."/>
            <person name="Birren B."/>
        </authorList>
    </citation>
    <scope>NUCLEOTIDE SEQUENCE</scope>
    <source>
        <strain evidence="4">CBS 10118</strain>
    </source>
</reference>
<dbReference type="GO" id="GO:0005634">
    <property type="term" value="C:nucleus"/>
    <property type="evidence" value="ECO:0007669"/>
    <property type="project" value="TreeGrafter"/>
</dbReference>
<proteinExistence type="predicted"/>
<dbReference type="Proteomes" id="UP000092730">
    <property type="component" value="Chromosome 3"/>
</dbReference>
<accession>A0A1B9FRN9</accession>
<dbReference type="InterPro" id="IPR036397">
    <property type="entry name" value="RNaseH_sf"/>
</dbReference>
<evidence type="ECO:0000259" key="3">
    <source>
        <dbReference type="Pfam" id="PF01612"/>
    </source>
</evidence>
<reference evidence="5" key="4">
    <citation type="submission" date="2024-02" db="EMBL/GenBank/DDBJ databases">
        <title>Comparative genomics of Cryptococcus and Kwoniella reveals pathogenesis evolution and contrasting modes of karyotype evolution via chromosome fusion or intercentromeric recombination.</title>
        <authorList>
            <person name="Coelho M.A."/>
            <person name="David-Palma M."/>
            <person name="Shea T."/>
            <person name="Bowers K."/>
            <person name="McGinley-Smith S."/>
            <person name="Mohammad A.W."/>
            <person name="Gnirke A."/>
            <person name="Yurkov A.M."/>
            <person name="Nowrousian M."/>
            <person name="Sun S."/>
            <person name="Cuomo C.A."/>
            <person name="Heitman J."/>
        </authorList>
    </citation>
    <scope>NUCLEOTIDE SEQUENCE</scope>
    <source>
        <strain evidence="5">CBS 10118</strain>
    </source>
</reference>
<dbReference type="KEGG" id="kbi:30213512"/>
<dbReference type="AlphaFoldDB" id="A0A1B9FRN9"/>
<evidence type="ECO:0000313" key="6">
    <source>
        <dbReference type="Proteomes" id="UP000092730"/>
    </source>
</evidence>
<dbReference type="PANTHER" id="PTHR13620">
    <property type="entry name" value="3-5 EXONUCLEASE"/>
    <property type="match status" value="1"/>
</dbReference>
<gene>
    <name evidence="4" type="ORF">I302_09113</name>
    <name evidence="5" type="ORF">I302_104818</name>
</gene>
<reference evidence="5" key="2">
    <citation type="submission" date="2013-07" db="EMBL/GenBank/DDBJ databases">
        <authorList>
            <consortium name="The Broad Institute Genome Sequencing Platform"/>
            <person name="Cuomo C."/>
            <person name="Litvintseva A."/>
            <person name="Chen Y."/>
            <person name="Heitman J."/>
            <person name="Sun S."/>
            <person name="Springer D."/>
            <person name="Dromer F."/>
            <person name="Young S.K."/>
            <person name="Zeng Q."/>
            <person name="Gargeya S."/>
            <person name="Fitzgerald M."/>
            <person name="Abouelleil A."/>
            <person name="Alvarado L."/>
            <person name="Berlin A.M."/>
            <person name="Chapman S.B."/>
            <person name="Dewar J."/>
            <person name="Goldberg J."/>
            <person name="Griggs A."/>
            <person name="Gujja S."/>
            <person name="Hansen M."/>
            <person name="Howarth C."/>
            <person name="Imamovic A."/>
            <person name="Larimer J."/>
            <person name="McCowan C."/>
            <person name="Murphy C."/>
            <person name="Pearson M."/>
            <person name="Priest M."/>
            <person name="Roberts A."/>
            <person name="Saif S."/>
            <person name="Shea T."/>
            <person name="Sykes S."/>
            <person name="Wortman J."/>
            <person name="Nusbaum C."/>
            <person name="Birren B."/>
        </authorList>
    </citation>
    <scope>NUCLEOTIDE SEQUENCE</scope>
    <source>
        <strain evidence="5">CBS 10118</strain>
    </source>
</reference>
<keyword evidence="6" id="KW-1185">Reference proteome</keyword>
<evidence type="ECO:0000256" key="1">
    <source>
        <dbReference type="ARBA" id="ARBA00022722"/>
    </source>
</evidence>
<dbReference type="RefSeq" id="XP_019042504.1">
    <property type="nucleotide sequence ID" value="XM_019195681.1"/>
</dbReference>
<keyword evidence="1" id="KW-0540">Nuclease</keyword>
<dbReference type="STRING" id="1296100.A0A1B9FRN9"/>
<dbReference type="OrthoDB" id="1920326at2759"/>
<organism evidence="4">
    <name type="scientific">Kwoniella bestiolae CBS 10118</name>
    <dbReference type="NCBI Taxonomy" id="1296100"/>
    <lineage>
        <taxon>Eukaryota</taxon>
        <taxon>Fungi</taxon>
        <taxon>Dikarya</taxon>
        <taxon>Basidiomycota</taxon>
        <taxon>Agaricomycotina</taxon>
        <taxon>Tremellomycetes</taxon>
        <taxon>Tremellales</taxon>
        <taxon>Cryptococcaceae</taxon>
        <taxon>Kwoniella</taxon>
    </lineage>
</organism>
<evidence type="ECO:0000313" key="4">
    <source>
        <dbReference type="EMBL" id="OCF21434.1"/>
    </source>
</evidence>
<dbReference type="InterPro" id="IPR012337">
    <property type="entry name" value="RNaseH-like_sf"/>
</dbReference>
<dbReference type="EMBL" id="CP144543">
    <property type="protein sequence ID" value="WVW82807.1"/>
    <property type="molecule type" value="Genomic_DNA"/>
</dbReference>
<dbReference type="GO" id="GO:0005737">
    <property type="term" value="C:cytoplasm"/>
    <property type="evidence" value="ECO:0007669"/>
    <property type="project" value="TreeGrafter"/>
</dbReference>
<dbReference type="SUPFAM" id="SSF53098">
    <property type="entry name" value="Ribonuclease H-like"/>
    <property type="match status" value="1"/>
</dbReference>
<dbReference type="GO" id="GO:0008408">
    <property type="term" value="F:3'-5' exonuclease activity"/>
    <property type="evidence" value="ECO:0007669"/>
    <property type="project" value="InterPro"/>
</dbReference>
<dbReference type="InterPro" id="IPR002562">
    <property type="entry name" value="3'-5'_exonuclease_dom"/>
</dbReference>
<dbReference type="VEuPathDB" id="FungiDB:I302_09113"/>
<dbReference type="InterPro" id="IPR051132">
    <property type="entry name" value="3-5_Exonuclease_domain"/>
</dbReference>
<dbReference type="PANTHER" id="PTHR13620:SF104">
    <property type="entry name" value="EXONUCLEASE 3'-5' DOMAIN-CONTAINING PROTEIN 2"/>
    <property type="match status" value="1"/>
</dbReference>
<dbReference type="GO" id="GO:0003676">
    <property type="term" value="F:nucleic acid binding"/>
    <property type="evidence" value="ECO:0007669"/>
    <property type="project" value="InterPro"/>
</dbReference>
<feature type="domain" description="3'-5' exonuclease" evidence="3">
    <location>
        <begin position="75"/>
        <end position="253"/>
    </location>
</feature>
<dbReference type="EMBL" id="KV700382">
    <property type="protein sequence ID" value="OCF21434.1"/>
    <property type="molecule type" value="Genomic_DNA"/>
</dbReference>
<dbReference type="GeneID" id="30213512"/>
<protein>
    <recommendedName>
        <fullName evidence="3">3'-5' exonuclease domain-containing protein</fullName>
    </recommendedName>
</protein>
<reference evidence="4" key="1">
    <citation type="submission" date="2013-07" db="EMBL/GenBank/DDBJ databases">
        <title>The Genome Sequence of Cryptococcus bestiolae CBS10118.</title>
        <authorList>
            <consortium name="The Broad Institute Genome Sequencing Platform"/>
            <person name="Cuomo C."/>
            <person name="Litvintseva A."/>
            <person name="Chen Y."/>
            <person name="Heitman J."/>
            <person name="Sun S."/>
            <person name="Springer D."/>
            <person name="Dromer F."/>
            <person name="Young S.K."/>
            <person name="Zeng Q."/>
            <person name="Gargeya S."/>
            <person name="Fitzgerald M."/>
            <person name="Abouelleil A."/>
            <person name="Alvarado L."/>
            <person name="Berlin A.M."/>
            <person name="Chapman S.B."/>
            <person name="Dewar J."/>
            <person name="Goldberg J."/>
            <person name="Griggs A."/>
            <person name="Gujja S."/>
            <person name="Hansen M."/>
            <person name="Howarth C."/>
            <person name="Imamovic A."/>
            <person name="Larimer J."/>
            <person name="McCowan C."/>
            <person name="Murphy C."/>
            <person name="Pearson M."/>
            <person name="Priest M."/>
            <person name="Roberts A."/>
            <person name="Saif S."/>
            <person name="Shea T."/>
            <person name="Sykes S."/>
            <person name="Wortman J."/>
            <person name="Nusbaum C."/>
            <person name="Birren B."/>
        </authorList>
    </citation>
    <scope>NUCLEOTIDE SEQUENCE [LARGE SCALE GENOMIC DNA]</scope>
    <source>
        <strain evidence="4">CBS 10118</strain>
    </source>
</reference>
<keyword evidence="2" id="KW-0378">Hydrolase</keyword>
<evidence type="ECO:0000256" key="2">
    <source>
        <dbReference type="ARBA" id="ARBA00022801"/>
    </source>
</evidence>
<dbReference type="GO" id="GO:0006139">
    <property type="term" value="P:nucleobase-containing compound metabolic process"/>
    <property type="evidence" value="ECO:0007669"/>
    <property type="project" value="InterPro"/>
</dbReference>
<sequence>MPAIKTSYLPRYSPRPKATARSVSHVLGSGEHPAICPESPMPPVLNTTPSADIPIYHHSRLEPPPILQYTSSPHLAKTLVKTLEGDVVGLDVEYDSHTILSSGSYKPALLQLCDAKTVLLIQLKNGMDTALPKTVIQLLCNPNILKVGVGNHNDCANLIRAYRLQFRRNGSIVKQPKSFLELEDHARHVDPSLWSNHETHGLSGLSQTYLGKRLVKNCHNHKGGWMEELTQDQKDYAANDATSSLQIYLELMSRSNAMGKQLDMKKLCRPVDVAAVLRRAGHNGVKK</sequence>
<dbReference type="Pfam" id="PF01612">
    <property type="entry name" value="DNA_pol_A_exo1"/>
    <property type="match status" value="1"/>
</dbReference>
<dbReference type="CDD" id="cd06141">
    <property type="entry name" value="WRN_exo"/>
    <property type="match status" value="1"/>
</dbReference>
<name>A0A1B9FRN9_9TREE</name>
<evidence type="ECO:0000313" key="5">
    <source>
        <dbReference type="EMBL" id="WVW82807.1"/>
    </source>
</evidence>
<dbReference type="Gene3D" id="3.30.420.10">
    <property type="entry name" value="Ribonuclease H-like superfamily/Ribonuclease H"/>
    <property type="match status" value="1"/>
</dbReference>